<evidence type="ECO:0000313" key="8">
    <source>
        <dbReference type="Proteomes" id="UP001164746"/>
    </source>
</evidence>
<evidence type="ECO:0000259" key="6">
    <source>
        <dbReference type="PROSITE" id="PS50835"/>
    </source>
</evidence>
<dbReference type="SUPFAM" id="SSF48726">
    <property type="entry name" value="Immunoglobulin"/>
    <property type="match status" value="1"/>
</dbReference>
<evidence type="ECO:0000256" key="4">
    <source>
        <dbReference type="ARBA" id="ARBA00023180"/>
    </source>
</evidence>
<dbReference type="EMBL" id="CP111016">
    <property type="protein sequence ID" value="WAR05715.1"/>
    <property type="molecule type" value="Genomic_DNA"/>
</dbReference>
<evidence type="ECO:0000256" key="2">
    <source>
        <dbReference type="ARBA" id="ARBA00023136"/>
    </source>
</evidence>
<dbReference type="Pfam" id="PF13927">
    <property type="entry name" value="Ig_3"/>
    <property type="match status" value="1"/>
</dbReference>
<dbReference type="PANTHER" id="PTHR11640:SF164">
    <property type="entry name" value="MAM DOMAIN-CONTAINING GLYCOSYLPHOSPHATIDYLINOSITOL ANCHOR PROTEIN 1"/>
    <property type="match status" value="1"/>
</dbReference>
<dbReference type="InterPro" id="IPR036179">
    <property type="entry name" value="Ig-like_dom_sf"/>
</dbReference>
<gene>
    <name evidence="7" type="ORF">MAR_021084</name>
</gene>
<dbReference type="InterPro" id="IPR051275">
    <property type="entry name" value="Cell_adhesion_signaling"/>
</dbReference>
<dbReference type="PROSITE" id="PS50835">
    <property type="entry name" value="IG_LIKE"/>
    <property type="match status" value="1"/>
</dbReference>
<keyword evidence="3" id="KW-1015">Disulfide bond</keyword>
<dbReference type="Proteomes" id="UP001164746">
    <property type="component" value="Chromosome 5"/>
</dbReference>
<evidence type="ECO:0000313" key="7">
    <source>
        <dbReference type="EMBL" id="WAR05715.1"/>
    </source>
</evidence>
<accession>A0ABY7E773</accession>
<protein>
    <recommendedName>
        <fullName evidence="6">Ig-like domain-containing protein</fullName>
    </recommendedName>
</protein>
<evidence type="ECO:0000256" key="1">
    <source>
        <dbReference type="ARBA" id="ARBA00004479"/>
    </source>
</evidence>
<keyword evidence="5" id="KW-0393">Immunoglobulin domain</keyword>
<name>A0ABY7E773_MYAAR</name>
<evidence type="ECO:0000256" key="3">
    <source>
        <dbReference type="ARBA" id="ARBA00023157"/>
    </source>
</evidence>
<reference evidence="7" key="1">
    <citation type="submission" date="2022-11" db="EMBL/GenBank/DDBJ databases">
        <title>Centuries of genome instability and evolution in soft-shell clam transmissible cancer (bioRxiv).</title>
        <authorList>
            <person name="Hart S.F.M."/>
            <person name="Yonemitsu M.A."/>
            <person name="Giersch R.M."/>
            <person name="Beal B.F."/>
            <person name="Arriagada G."/>
            <person name="Davis B.W."/>
            <person name="Ostrander E.A."/>
            <person name="Goff S.P."/>
            <person name="Metzger M.J."/>
        </authorList>
    </citation>
    <scope>NUCLEOTIDE SEQUENCE</scope>
    <source>
        <strain evidence="7">MELC-2E11</strain>
        <tissue evidence="7">Siphon/mantle</tissue>
    </source>
</reference>
<proteinExistence type="predicted"/>
<dbReference type="Gene3D" id="2.60.40.10">
    <property type="entry name" value="Immunoglobulins"/>
    <property type="match status" value="1"/>
</dbReference>
<keyword evidence="4" id="KW-0325">Glycoprotein</keyword>
<sequence length="166" mass="18242">MGEYKCTATHSVYTTYNDTKTYSVTVILNQYQQERNQALTFIRGCSLRICDGDCKFACAPFPDLKPKAHGPDSISIFPLTSSYTRTEGDIQEDITCSTVCHPECAYTWSKVGTSGVVRNNSILNLDQLTRQEAGSYICSATNPISSATRNGSTVVVEVILPSHPEQ</sequence>
<dbReference type="InterPro" id="IPR007110">
    <property type="entry name" value="Ig-like_dom"/>
</dbReference>
<keyword evidence="8" id="KW-1185">Reference proteome</keyword>
<evidence type="ECO:0000256" key="5">
    <source>
        <dbReference type="ARBA" id="ARBA00023319"/>
    </source>
</evidence>
<organism evidence="7 8">
    <name type="scientific">Mya arenaria</name>
    <name type="common">Soft-shell clam</name>
    <dbReference type="NCBI Taxonomy" id="6604"/>
    <lineage>
        <taxon>Eukaryota</taxon>
        <taxon>Metazoa</taxon>
        <taxon>Spiralia</taxon>
        <taxon>Lophotrochozoa</taxon>
        <taxon>Mollusca</taxon>
        <taxon>Bivalvia</taxon>
        <taxon>Autobranchia</taxon>
        <taxon>Heteroconchia</taxon>
        <taxon>Euheterodonta</taxon>
        <taxon>Imparidentia</taxon>
        <taxon>Neoheterodontei</taxon>
        <taxon>Myida</taxon>
        <taxon>Myoidea</taxon>
        <taxon>Myidae</taxon>
        <taxon>Mya</taxon>
    </lineage>
</organism>
<comment type="subcellular location">
    <subcellularLocation>
        <location evidence="1">Membrane</location>
        <topology evidence="1">Single-pass type I membrane protein</topology>
    </subcellularLocation>
</comment>
<dbReference type="InterPro" id="IPR013783">
    <property type="entry name" value="Ig-like_fold"/>
</dbReference>
<keyword evidence="2" id="KW-0472">Membrane</keyword>
<feature type="domain" description="Ig-like" evidence="6">
    <location>
        <begin position="71"/>
        <end position="155"/>
    </location>
</feature>
<dbReference type="PANTHER" id="PTHR11640">
    <property type="entry name" value="NEPHRIN"/>
    <property type="match status" value="1"/>
</dbReference>